<evidence type="ECO:0000313" key="2">
    <source>
        <dbReference type="EMBL" id="KAK6131554.1"/>
    </source>
</evidence>
<organism evidence="2 3">
    <name type="scientific">Rehmannia glutinosa</name>
    <name type="common">Chinese foxglove</name>
    <dbReference type="NCBI Taxonomy" id="99300"/>
    <lineage>
        <taxon>Eukaryota</taxon>
        <taxon>Viridiplantae</taxon>
        <taxon>Streptophyta</taxon>
        <taxon>Embryophyta</taxon>
        <taxon>Tracheophyta</taxon>
        <taxon>Spermatophyta</taxon>
        <taxon>Magnoliopsida</taxon>
        <taxon>eudicotyledons</taxon>
        <taxon>Gunneridae</taxon>
        <taxon>Pentapetalae</taxon>
        <taxon>asterids</taxon>
        <taxon>lamiids</taxon>
        <taxon>Lamiales</taxon>
        <taxon>Orobanchaceae</taxon>
        <taxon>Rehmannieae</taxon>
        <taxon>Rehmannia</taxon>
    </lineage>
</organism>
<reference evidence="2 3" key="1">
    <citation type="journal article" date="2021" name="Comput. Struct. Biotechnol. J.">
        <title>De novo genome assembly of the potent medicinal plant Rehmannia glutinosa using nanopore technology.</title>
        <authorList>
            <person name="Ma L."/>
            <person name="Dong C."/>
            <person name="Song C."/>
            <person name="Wang X."/>
            <person name="Zheng X."/>
            <person name="Niu Y."/>
            <person name="Chen S."/>
            <person name="Feng W."/>
        </authorList>
    </citation>
    <scope>NUCLEOTIDE SEQUENCE [LARGE SCALE GENOMIC DNA]</scope>
    <source>
        <strain evidence="2">DH-2019</strain>
    </source>
</reference>
<dbReference type="Proteomes" id="UP001318860">
    <property type="component" value="Unassembled WGS sequence"/>
</dbReference>
<evidence type="ECO:0000313" key="3">
    <source>
        <dbReference type="Proteomes" id="UP001318860"/>
    </source>
</evidence>
<evidence type="ECO:0000256" key="1">
    <source>
        <dbReference type="SAM" id="MobiDB-lite"/>
    </source>
</evidence>
<sequence>MDQRLTTKKLPPPAKLPASAAGSLVHRSSHLATGSRSMRYHRYEVAARGMNVGSVFPNRRQPASKEIVRRALTPPSQKPSWRWRNFTPTPSRFFNMSMA</sequence>
<name>A0ABR0VBG3_REHGL</name>
<proteinExistence type="predicted"/>
<comment type="caution">
    <text evidence="2">The sequence shown here is derived from an EMBL/GenBank/DDBJ whole genome shotgun (WGS) entry which is preliminary data.</text>
</comment>
<dbReference type="EMBL" id="JABTTQ020001350">
    <property type="protein sequence ID" value="KAK6131554.1"/>
    <property type="molecule type" value="Genomic_DNA"/>
</dbReference>
<protein>
    <submittedName>
        <fullName evidence="2">Uncharacterized protein</fullName>
    </submittedName>
</protein>
<feature type="region of interest" description="Disordered" evidence="1">
    <location>
        <begin position="1"/>
        <end position="33"/>
    </location>
</feature>
<accession>A0ABR0VBG3</accession>
<gene>
    <name evidence="2" type="ORF">DH2020_034694</name>
</gene>
<keyword evidence="3" id="KW-1185">Reference proteome</keyword>